<dbReference type="EMBL" id="FNTV01000001">
    <property type="protein sequence ID" value="SEE20258.1"/>
    <property type="molecule type" value="Genomic_DNA"/>
</dbReference>
<evidence type="ECO:0000313" key="1">
    <source>
        <dbReference type="EMBL" id="SEE20258.1"/>
    </source>
</evidence>
<organism evidence="1 2">
    <name type="scientific">Arthrobacter alpinus</name>
    <dbReference type="NCBI Taxonomy" id="656366"/>
    <lineage>
        <taxon>Bacteria</taxon>
        <taxon>Bacillati</taxon>
        <taxon>Actinomycetota</taxon>
        <taxon>Actinomycetes</taxon>
        <taxon>Micrococcales</taxon>
        <taxon>Micrococcaceae</taxon>
        <taxon>Arthrobacter</taxon>
    </lineage>
</organism>
<gene>
    <name evidence="1" type="ORF">SAMN04489740_0872</name>
</gene>
<protein>
    <submittedName>
        <fullName evidence="1">Phage terminase-like protein, large subunit, contains N-terminal HTH domain</fullName>
    </submittedName>
</protein>
<name>A0A1H5GZ10_9MICC</name>
<proteinExistence type="predicted"/>
<reference evidence="1 2" key="1">
    <citation type="submission" date="2016-10" db="EMBL/GenBank/DDBJ databases">
        <authorList>
            <person name="de Groot N.N."/>
        </authorList>
    </citation>
    <scope>NUCLEOTIDE SEQUENCE [LARGE SCALE GENOMIC DNA]</scope>
    <source>
        <strain evidence="1 2">DSM 22274</strain>
    </source>
</reference>
<evidence type="ECO:0000313" key="2">
    <source>
        <dbReference type="Proteomes" id="UP000182725"/>
    </source>
</evidence>
<dbReference type="Proteomes" id="UP000182725">
    <property type="component" value="Unassembled WGS sequence"/>
</dbReference>
<dbReference type="AlphaFoldDB" id="A0A1H5GZ10"/>
<sequence>MGVLIVPPLDEVPYPTLGQLVCDFIEDRAVYGPGSLKGLPAELDAEKRAAIYSLYEVFPQGHELAGRRRYKRGGLSWRKGTAKTEWAAWIAFAELHPEGPVRCDGFDAYGNPVGRPVRDPYIPMVAFTEGQVAELAYGALMVVVQEGPDADLFDAGLDRIIRLNDRGRADGKAVPMAGSPNARDGARTTFQHFDETHRMYLPSLVNAHETMMANLEKRPLDDPWSLETTTAGQPGQGSVAEKTHREAEAIERGEVADPDLFYFHREAGKHHDLLTMEGRIAAVSEATGPVGEYGPGQFRGIAKQWDRRGADRSYLERVWLNRWTKSSSQAFDVVRYEALLVPQRIPDGAFVTVGFDGARFKDSTAFVVTEVLTGIQELYLWEKPADWPADEDDWEVPVEEVNSTLEDIMKRFDVWKLYGDPPHWVETMGDWAAKWPDVIEEWWTNRTKITAYAVRAFIEAIDSVSVHHNGNADLIRHVGNAGRKDLRILDDDGKPLFILDKQEKEKKFDGAMAAVLSWAACLDARKAGVTSRKRPPSRIRKIR</sequence>
<accession>A0A1H5GZ10</accession>